<sequence>MTGHYSRRARCVRRRSASECFTYTSCLRRVRERIRPLYTCSGLQRVERRIHVFDLQHAASF</sequence>
<accession>A0A5C2RUG8</accession>
<protein>
    <submittedName>
        <fullName evidence="1">Uncharacterized protein</fullName>
    </submittedName>
</protein>
<evidence type="ECO:0000313" key="1">
    <source>
        <dbReference type="EMBL" id="RPD54619.1"/>
    </source>
</evidence>
<name>A0A5C2RUG8_9APHY</name>
<dbReference type="Proteomes" id="UP000313359">
    <property type="component" value="Unassembled WGS sequence"/>
</dbReference>
<evidence type="ECO:0000313" key="2">
    <source>
        <dbReference type="Proteomes" id="UP000313359"/>
    </source>
</evidence>
<gene>
    <name evidence="1" type="ORF">L227DRAFT_580449</name>
</gene>
<keyword evidence="2" id="KW-1185">Reference proteome</keyword>
<organism evidence="1 2">
    <name type="scientific">Lentinus tigrinus ALCF2SS1-6</name>
    <dbReference type="NCBI Taxonomy" id="1328759"/>
    <lineage>
        <taxon>Eukaryota</taxon>
        <taxon>Fungi</taxon>
        <taxon>Dikarya</taxon>
        <taxon>Basidiomycota</taxon>
        <taxon>Agaricomycotina</taxon>
        <taxon>Agaricomycetes</taxon>
        <taxon>Polyporales</taxon>
        <taxon>Polyporaceae</taxon>
        <taxon>Lentinus</taxon>
    </lineage>
</organism>
<proteinExistence type="predicted"/>
<dbReference type="EMBL" id="ML122304">
    <property type="protein sequence ID" value="RPD54619.1"/>
    <property type="molecule type" value="Genomic_DNA"/>
</dbReference>
<dbReference type="AlphaFoldDB" id="A0A5C2RUG8"/>
<reference evidence="1" key="1">
    <citation type="journal article" date="2018" name="Genome Biol. Evol.">
        <title>Genomics and development of Lentinus tigrinus, a white-rot wood-decaying mushroom with dimorphic fruiting bodies.</title>
        <authorList>
            <person name="Wu B."/>
            <person name="Xu Z."/>
            <person name="Knudson A."/>
            <person name="Carlson A."/>
            <person name="Chen N."/>
            <person name="Kovaka S."/>
            <person name="LaButti K."/>
            <person name="Lipzen A."/>
            <person name="Pennachio C."/>
            <person name="Riley R."/>
            <person name="Schakwitz W."/>
            <person name="Umezawa K."/>
            <person name="Ohm R.A."/>
            <person name="Grigoriev I.V."/>
            <person name="Nagy L.G."/>
            <person name="Gibbons J."/>
            <person name="Hibbett D."/>
        </authorList>
    </citation>
    <scope>NUCLEOTIDE SEQUENCE [LARGE SCALE GENOMIC DNA]</scope>
    <source>
        <strain evidence="1">ALCF2SS1-6</strain>
    </source>
</reference>